<comment type="caution">
    <text evidence="9">The sequence shown here is derived from an EMBL/GenBank/DDBJ whole genome shotgun (WGS) entry which is preliminary data.</text>
</comment>
<proteinExistence type="predicted"/>
<feature type="transmembrane region" description="Helical" evidence="8">
    <location>
        <begin position="121"/>
        <end position="139"/>
    </location>
</feature>
<keyword evidence="4" id="KW-0479">Metal-binding</keyword>
<evidence type="ECO:0000256" key="5">
    <source>
        <dbReference type="ARBA" id="ARBA00022989"/>
    </source>
</evidence>
<dbReference type="InterPro" id="IPR011138">
    <property type="entry name" value="Cytochrome_b-558"/>
</dbReference>
<dbReference type="Gene3D" id="1.20.1300.10">
    <property type="entry name" value="Fumarate reductase/succinate dehydrogenase, transmembrane subunit"/>
    <property type="match status" value="1"/>
</dbReference>
<dbReference type="EMBL" id="JAVLVT010000010">
    <property type="protein sequence ID" value="MDS1272104.1"/>
    <property type="molecule type" value="Genomic_DNA"/>
</dbReference>
<comment type="subcellular location">
    <subcellularLocation>
        <location evidence="1">Membrane</location>
    </subcellularLocation>
</comment>
<feature type="transmembrane region" description="Helical" evidence="8">
    <location>
        <begin position="72"/>
        <end position="94"/>
    </location>
</feature>
<evidence type="ECO:0000256" key="7">
    <source>
        <dbReference type="ARBA" id="ARBA00023136"/>
    </source>
</evidence>
<dbReference type="CDD" id="cd03498">
    <property type="entry name" value="SQR_TypeB_2_TM"/>
    <property type="match status" value="1"/>
</dbReference>
<keyword evidence="6" id="KW-0408">Iron</keyword>
<feature type="transmembrane region" description="Helical" evidence="8">
    <location>
        <begin position="16"/>
        <end position="35"/>
    </location>
</feature>
<organism evidence="9 10">
    <name type="scientific">Lipingzhangella rawalii</name>
    <dbReference type="NCBI Taxonomy" id="2055835"/>
    <lineage>
        <taxon>Bacteria</taxon>
        <taxon>Bacillati</taxon>
        <taxon>Actinomycetota</taxon>
        <taxon>Actinomycetes</taxon>
        <taxon>Streptosporangiales</taxon>
        <taxon>Nocardiopsidaceae</taxon>
        <taxon>Lipingzhangella</taxon>
    </lineage>
</organism>
<dbReference type="InterPro" id="IPR000701">
    <property type="entry name" value="SuccDH_FuR_B_TM-su"/>
</dbReference>
<sequence length="229" mass="25381">MATTTVTQRRSYRSTVVLKATMAVSGLLIAAWLVMHMVGNLKIFEGQQSFDEYSAWLRTVGYPAFPESGLLWIMRVVLLAAIIAHIYSAVVLTVRDRRARPVRYQTTKAVQRTYASYTMRWGGLLIAVFVVYHLLHLTANVISPGGASDSPYERVVNGFQIWWVTAFYVLSVAAVGLHLRHGIWSGLATLGFNKARRQRAISKTATVVATLLFVGFVIPPLAVLIGVVE</sequence>
<accession>A0ABU2HBX5</accession>
<evidence type="ECO:0000256" key="4">
    <source>
        <dbReference type="ARBA" id="ARBA00022723"/>
    </source>
</evidence>
<keyword evidence="10" id="KW-1185">Reference proteome</keyword>
<evidence type="ECO:0000313" key="10">
    <source>
        <dbReference type="Proteomes" id="UP001250214"/>
    </source>
</evidence>
<dbReference type="SUPFAM" id="SSF81343">
    <property type="entry name" value="Fumarate reductase respiratory complex transmembrane subunits"/>
    <property type="match status" value="1"/>
</dbReference>
<evidence type="ECO:0000256" key="1">
    <source>
        <dbReference type="ARBA" id="ARBA00004370"/>
    </source>
</evidence>
<evidence type="ECO:0000256" key="8">
    <source>
        <dbReference type="SAM" id="Phobius"/>
    </source>
</evidence>
<keyword evidence="7 8" id="KW-0472">Membrane</keyword>
<protein>
    <submittedName>
        <fullName evidence="9">Succinate dehydrogenase cytochrome b subunit</fullName>
    </submittedName>
</protein>
<dbReference type="InterPro" id="IPR034804">
    <property type="entry name" value="SQR/QFR_C/D"/>
</dbReference>
<dbReference type="Proteomes" id="UP001250214">
    <property type="component" value="Unassembled WGS sequence"/>
</dbReference>
<keyword evidence="2" id="KW-0349">Heme</keyword>
<keyword evidence="5 8" id="KW-1133">Transmembrane helix</keyword>
<evidence type="ECO:0000256" key="2">
    <source>
        <dbReference type="ARBA" id="ARBA00022617"/>
    </source>
</evidence>
<evidence type="ECO:0000256" key="3">
    <source>
        <dbReference type="ARBA" id="ARBA00022692"/>
    </source>
</evidence>
<evidence type="ECO:0000256" key="6">
    <source>
        <dbReference type="ARBA" id="ARBA00023004"/>
    </source>
</evidence>
<reference evidence="10" key="1">
    <citation type="submission" date="2023-07" db="EMBL/GenBank/DDBJ databases">
        <title>Novel species in the genus Lipingzhangella isolated from Sambhar Salt Lake.</title>
        <authorList>
            <person name="Jiya N."/>
            <person name="Kajale S."/>
            <person name="Sharma A."/>
        </authorList>
    </citation>
    <scope>NUCLEOTIDE SEQUENCE [LARGE SCALE GENOMIC DNA]</scope>
    <source>
        <strain evidence="10">LS1_29</strain>
    </source>
</reference>
<gene>
    <name evidence="9" type="ORF">RIF23_17580</name>
</gene>
<name>A0ABU2HBX5_9ACTN</name>
<keyword evidence="3 8" id="KW-0812">Transmembrane</keyword>
<dbReference type="NCBIfam" id="TIGR02046">
    <property type="entry name" value="sdhC_b558_fam"/>
    <property type="match status" value="1"/>
</dbReference>
<dbReference type="Pfam" id="PF01127">
    <property type="entry name" value="Sdh_cyt"/>
    <property type="match status" value="1"/>
</dbReference>
<dbReference type="RefSeq" id="WP_310913678.1">
    <property type="nucleotide sequence ID" value="NZ_JAVLVT010000010.1"/>
</dbReference>
<evidence type="ECO:0000313" key="9">
    <source>
        <dbReference type="EMBL" id="MDS1272104.1"/>
    </source>
</evidence>
<feature type="transmembrane region" description="Helical" evidence="8">
    <location>
        <begin position="159"/>
        <end position="179"/>
    </location>
</feature>
<feature type="transmembrane region" description="Helical" evidence="8">
    <location>
        <begin position="200"/>
        <end position="228"/>
    </location>
</feature>